<accession>A0A6N2UQ60</accession>
<dbReference type="RefSeq" id="WP_006565962.1">
    <property type="nucleotide sequence ID" value="NZ_BAABRZ010000004.1"/>
</dbReference>
<sequence length="78" mass="8386">MREKKLMLVVAFPNTTNAMAMEKYCRQRGVGGRLIAVPPSITAGCGMAWCAEPEAEAAVKEVLSGQSIGTEGIYRILL</sequence>
<evidence type="ECO:0000259" key="1">
    <source>
        <dbReference type="Pfam" id="PF11823"/>
    </source>
</evidence>
<reference evidence="2" key="1">
    <citation type="submission" date="2019-11" db="EMBL/GenBank/DDBJ databases">
        <authorList>
            <person name="Feng L."/>
        </authorList>
    </citation>
    <scope>NUCLEOTIDE SEQUENCE</scope>
    <source>
        <strain evidence="2">AcaccaeLFYP115</strain>
    </source>
</reference>
<feature type="domain" description="Putative Se/S carrier protein-like" evidence="1">
    <location>
        <begin position="8"/>
        <end position="75"/>
    </location>
</feature>
<evidence type="ECO:0000313" key="2">
    <source>
        <dbReference type="EMBL" id="VYT20775.1"/>
    </source>
</evidence>
<proteinExistence type="predicted"/>
<dbReference type="InterPro" id="IPR021778">
    <property type="entry name" value="Se/S_carrier-like"/>
</dbReference>
<dbReference type="EMBL" id="CACRSQ010000006">
    <property type="protein sequence ID" value="VYT20775.1"/>
    <property type="molecule type" value="Genomic_DNA"/>
</dbReference>
<dbReference type="AlphaFoldDB" id="A0A6N2UQ60"/>
<gene>
    <name evidence="2" type="ORF">ACLFYP115_02059</name>
</gene>
<protein>
    <recommendedName>
        <fullName evidence="1">Putative Se/S carrier protein-like domain-containing protein</fullName>
    </recommendedName>
</protein>
<dbReference type="Pfam" id="PF11823">
    <property type="entry name" value="Se_S_carrier"/>
    <property type="match status" value="1"/>
</dbReference>
<name>A0A6N2UQ60_9FIRM</name>
<dbReference type="GeneID" id="69470298"/>
<organism evidence="2">
    <name type="scientific">Anaerostipes caccae</name>
    <dbReference type="NCBI Taxonomy" id="105841"/>
    <lineage>
        <taxon>Bacteria</taxon>
        <taxon>Bacillati</taxon>
        <taxon>Bacillota</taxon>
        <taxon>Clostridia</taxon>
        <taxon>Lachnospirales</taxon>
        <taxon>Lachnospiraceae</taxon>
        <taxon>Anaerostipes</taxon>
    </lineage>
</organism>